<gene>
    <name evidence="1" type="ORF">LALA0_S15e00298g</name>
</gene>
<dbReference type="Proteomes" id="UP000054304">
    <property type="component" value="Unassembled WGS sequence"/>
</dbReference>
<dbReference type="EMBL" id="LN736374">
    <property type="protein sequence ID" value="CEP64916.1"/>
    <property type="molecule type" value="Genomic_DNA"/>
</dbReference>
<name>A0A0C7NGQ7_9SACH</name>
<dbReference type="RefSeq" id="XP_022631113.1">
    <property type="nucleotide sequence ID" value="XM_022775543.1"/>
</dbReference>
<dbReference type="HOGENOM" id="CLU_1644017_0_0_1"/>
<organism evidence="1 2">
    <name type="scientific">Lachancea lanzarotensis</name>
    <dbReference type="NCBI Taxonomy" id="1245769"/>
    <lineage>
        <taxon>Eukaryota</taxon>
        <taxon>Fungi</taxon>
        <taxon>Dikarya</taxon>
        <taxon>Ascomycota</taxon>
        <taxon>Saccharomycotina</taxon>
        <taxon>Saccharomycetes</taxon>
        <taxon>Saccharomycetales</taxon>
        <taxon>Saccharomycetaceae</taxon>
        <taxon>Lachancea</taxon>
    </lineage>
</organism>
<sequence>MTEQTKQFNNLNTADVVEPQYYRATTLQRQSLNTSVNNFIQVRNDQTCCAFKSCLKAWNSVTIVRIERHHLPFIKPLPFSHQSFPTLPQVPYQVPIELPKPICISLSPSLVKNTSSDGFVQSTHIDILEDPMPTRRDIAYVFATLTSSSNIIASHLADSLK</sequence>
<keyword evidence="2" id="KW-1185">Reference proteome</keyword>
<proteinExistence type="predicted"/>
<evidence type="ECO:0000313" key="2">
    <source>
        <dbReference type="Proteomes" id="UP000054304"/>
    </source>
</evidence>
<dbReference type="GeneID" id="34688486"/>
<reference evidence="1 2" key="1">
    <citation type="submission" date="2014-12" db="EMBL/GenBank/DDBJ databases">
        <authorList>
            <person name="Neuveglise Cecile"/>
        </authorList>
    </citation>
    <scope>NUCLEOTIDE SEQUENCE [LARGE SCALE GENOMIC DNA]</scope>
    <source>
        <strain evidence="1 2">CBS 12615</strain>
    </source>
</reference>
<protein>
    <submittedName>
        <fullName evidence="1">LALA0S15e00298g1_1</fullName>
    </submittedName>
</protein>
<dbReference type="AlphaFoldDB" id="A0A0C7NGQ7"/>
<accession>A0A0C7NGQ7</accession>
<evidence type="ECO:0000313" key="1">
    <source>
        <dbReference type="EMBL" id="CEP64916.1"/>
    </source>
</evidence>